<dbReference type="RefSeq" id="WP_066463936.1">
    <property type="nucleotide sequence ID" value="NZ_MATO01000032.1"/>
</dbReference>
<evidence type="ECO:0000259" key="1">
    <source>
        <dbReference type="Pfam" id="PF01370"/>
    </source>
</evidence>
<sequence length="316" mass="35845">MNVVITGAAGYLGQQLTNYLLHETNHTVIAADIRDTSPFEAHERLLYEQLDVRSNEAAALFQKHEVEVVVHLASIVTPGKKSNREFEYSVDVLGTENMLNACIEANVRRIIVSSSGASYGYHADNPAWLKETDAIRGNEAFAYSHHKRLVEEMLATYRQKQPQLEQTIFRIGTILGENVRNQITNLFEQQYLIGIHGSDSPFVFIWDQDVVRCFAKAIDSDKTGIYNVAGDGALTVDQLGTLLNKRVIKIPAAVVSSALFVLKRLQLTQYGEEQVDFLRYRPVLSNDKLKNDFGYIPQKTSLEVFEHYMWSRMKEK</sequence>
<gene>
    <name evidence="2" type="ORF">A6K76_10440</name>
</gene>
<reference evidence="2 3" key="1">
    <citation type="submission" date="2016-07" db="EMBL/GenBank/DDBJ databases">
        <title>Caryophanon latum genome sequencing.</title>
        <authorList>
            <person name="Verma A."/>
            <person name="Pal Y."/>
            <person name="Krishnamurthi S."/>
        </authorList>
    </citation>
    <scope>NUCLEOTIDE SEQUENCE [LARGE SCALE GENOMIC DNA]</scope>
    <source>
        <strain evidence="2 3">DSM 14151</strain>
    </source>
</reference>
<proteinExistence type="predicted"/>
<comment type="caution">
    <text evidence="2">The sequence shown here is derived from an EMBL/GenBank/DDBJ whole genome shotgun (WGS) entry which is preliminary data.</text>
</comment>
<dbReference type="EMBL" id="MATO01000032">
    <property type="protein sequence ID" value="OCS90980.1"/>
    <property type="molecule type" value="Genomic_DNA"/>
</dbReference>
<evidence type="ECO:0000313" key="3">
    <source>
        <dbReference type="Proteomes" id="UP000093482"/>
    </source>
</evidence>
<dbReference type="SUPFAM" id="SSF51735">
    <property type="entry name" value="NAD(P)-binding Rossmann-fold domains"/>
    <property type="match status" value="1"/>
</dbReference>
<dbReference type="InterPro" id="IPR050177">
    <property type="entry name" value="Lipid_A_modif_metabolic_enz"/>
</dbReference>
<dbReference type="InterPro" id="IPR001509">
    <property type="entry name" value="Epimerase_deHydtase"/>
</dbReference>
<feature type="domain" description="NAD-dependent epimerase/dehydratase" evidence="1">
    <location>
        <begin position="3"/>
        <end position="229"/>
    </location>
</feature>
<dbReference type="AlphaFoldDB" id="A0A1C0YUY1"/>
<dbReference type="PANTHER" id="PTHR43245">
    <property type="entry name" value="BIFUNCTIONAL POLYMYXIN RESISTANCE PROTEIN ARNA"/>
    <property type="match status" value="1"/>
</dbReference>
<dbReference type="Pfam" id="PF01370">
    <property type="entry name" value="Epimerase"/>
    <property type="match status" value="1"/>
</dbReference>
<organism evidence="2 3">
    <name type="scientific">Caryophanon latum</name>
    <dbReference type="NCBI Taxonomy" id="33977"/>
    <lineage>
        <taxon>Bacteria</taxon>
        <taxon>Bacillati</taxon>
        <taxon>Bacillota</taxon>
        <taxon>Bacilli</taxon>
        <taxon>Bacillales</taxon>
        <taxon>Caryophanaceae</taxon>
        <taxon>Caryophanon</taxon>
    </lineage>
</organism>
<accession>A0A1C0YUY1</accession>
<dbReference type="Proteomes" id="UP000093482">
    <property type="component" value="Unassembled WGS sequence"/>
</dbReference>
<dbReference type="Gene3D" id="3.40.50.720">
    <property type="entry name" value="NAD(P)-binding Rossmann-like Domain"/>
    <property type="match status" value="1"/>
</dbReference>
<evidence type="ECO:0000313" key="2">
    <source>
        <dbReference type="EMBL" id="OCS90980.1"/>
    </source>
</evidence>
<dbReference type="InterPro" id="IPR036291">
    <property type="entry name" value="NAD(P)-bd_dom_sf"/>
</dbReference>
<keyword evidence="3" id="KW-1185">Reference proteome</keyword>
<protein>
    <submittedName>
        <fullName evidence="2">Epimerase</fullName>
    </submittedName>
</protein>
<name>A0A1C0YUY1_9BACL</name>
<dbReference type="OrthoDB" id="9771073at2"/>
<dbReference type="CDD" id="cd05240">
    <property type="entry name" value="UDP_G4E_3_SDR_e"/>
    <property type="match status" value="1"/>
</dbReference>